<dbReference type="SUPFAM" id="SSF51735">
    <property type="entry name" value="NAD(P)-binding Rossmann-fold domains"/>
    <property type="match status" value="1"/>
</dbReference>
<dbReference type="InterPro" id="IPR036291">
    <property type="entry name" value="NAD(P)-bd_dom_sf"/>
</dbReference>
<dbReference type="GO" id="GO:0008270">
    <property type="term" value="F:zinc ion binding"/>
    <property type="evidence" value="ECO:0007669"/>
    <property type="project" value="InterPro"/>
</dbReference>
<dbReference type="InterPro" id="IPR002328">
    <property type="entry name" value="ADH_Zn_CS"/>
</dbReference>
<evidence type="ECO:0000256" key="4">
    <source>
        <dbReference type="RuleBase" id="RU361277"/>
    </source>
</evidence>
<evidence type="ECO:0000259" key="6">
    <source>
        <dbReference type="SMART" id="SM00829"/>
    </source>
</evidence>
<evidence type="ECO:0000256" key="5">
    <source>
        <dbReference type="SAM" id="Phobius"/>
    </source>
</evidence>
<accession>A0AAD2G713</accession>
<keyword evidence="2 4" id="KW-0862">Zinc</keyword>
<gene>
    <name evidence="7" type="ORF">CYCCA115_LOCUS21047</name>
</gene>
<organism evidence="7 8">
    <name type="scientific">Cylindrotheca closterium</name>
    <dbReference type="NCBI Taxonomy" id="2856"/>
    <lineage>
        <taxon>Eukaryota</taxon>
        <taxon>Sar</taxon>
        <taxon>Stramenopiles</taxon>
        <taxon>Ochrophyta</taxon>
        <taxon>Bacillariophyta</taxon>
        <taxon>Bacillariophyceae</taxon>
        <taxon>Bacillariophycidae</taxon>
        <taxon>Bacillariales</taxon>
        <taxon>Bacillariaceae</taxon>
        <taxon>Cylindrotheca</taxon>
    </lineage>
</organism>
<dbReference type="Proteomes" id="UP001295423">
    <property type="component" value="Unassembled WGS sequence"/>
</dbReference>
<keyword evidence="5" id="KW-1133">Transmembrane helix</keyword>
<feature type="domain" description="Enoyl reductase (ER)" evidence="6">
    <location>
        <begin position="11"/>
        <end position="360"/>
    </location>
</feature>
<name>A0AAD2G713_9STRA</name>
<dbReference type="Pfam" id="PF00107">
    <property type="entry name" value="ADH_zinc_N"/>
    <property type="match status" value="1"/>
</dbReference>
<dbReference type="InterPro" id="IPR011032">
    <property type="entry name" value="GroES-like_sf"/>
</dbReference>
<dbReference type="PANTHER" id="PTHR43401">
    <property type="entry name" value="L-THREONINE 3-DEHYDROGENASE"/>
    <property type="match status" value="1"/>
</dbReference>
<dbReference type="PANTHER" id="PTHR43401:SF5">
    <property type="entry name" value="ALCOHOL DEHYDROGENASE-RELATED"/>
    <property type="match status" value="1"/>
</dbReference>
<dbReference type="EMBL" id="CAKOGP040002202">
    <property type="protein sequence ID" value="CAJ1965299.1"/>
    <property type="molecule type" value="Genomic_DNA"/>
</dbReference>
<dbReference type="GO" id="GO:0016491">
    <property type="term" value="F:oxidoreductase activity"/>
    <property type="evidence" value="ECO:0007669"/>
    <property type="project" value="UniProtKB-KW"/>
</dbReference>
<dbReference type="Gene3D" id="3.90.180.10">
    <property type="entry name" value="Medium-chain alcohol dehydrogenases, catalytic domain"/>
    <property type="match status" value="1"/>
</dbReference>
<sequence>MKAAIYKEFNGTISVQDVPIPSISTNDGVLIQVMATGVCRSDWHGWKGHDGDVKAAGLPFCPGHEFSGIVVETGSAVQKFKPGDKVAVPFILSCGNCHHCHEDRPTVCAHQEQPGFTQWGAFAEYVFIPRADRNLCLLPPSVSFVQAAALGCRFTTAYRAVLQQGQLVASRRRHNTKTVVAVFGCGGLGLSCILMAASQGATITTIIAVDVSPLALQKAKELGATHIVQTTPTQSPMEMASLTKEYTRYHEGADLTIDAAGFPTTSEAAVYATRPSGRMVQVGLPFGTTNIPMTLVAGKEIELVGSHGFSALDLPNLLQLISTTPALDPAQLVERCVTLEEGCQALMDMDKGSPLGMTIITKFDSPSTKSNSSRL</sequence>
<dbReference type="Pfam" id="PF08240">
    <property type="entry name" value="ADH_N"/>
    <property type="match status" value="1"/>
</dbReference>
<dbReference type="AlphaFoldDB" id="A0AAD2G713"/>
<dbReference type="SUPFAM" id="SSF50129">
    <property type="entry name" value="GroES-like"/>
    <property type="match status" value="1"/>
</dbReference>
<dbReference type="SMART" id="SM00829">
    <property type="entry name" value="PKS_ER"/>
    <property type="match status" value="1"/>
</dbReference>
<evidence type="ECO:0000313" key="8">
    <source>
        <dbReference type="Proteomes" id="UP001295423"/>
    </source>
</evidence>
<dbReference type="InterPro" id="IPR013154">
    <property type="entry name" value="ADH-like_N"/>
</dbReference>
<proteinExistence type="inferred from homology"/>
<dbReference type="PROSITE" id="PS00059">
    <property type="entry name" value="ADH_ZINC"/>
    <property type="match status" value="1"/>
</dbReference>
<keyword evidence="5" id="KW-0472">Membrane</keyword>
<dbReference type="InterPro" id="IPR020843">
    <property type="entry name" value="ER"/>
</dbReference>
<evidence type="ECO:0000313" key="7">
    <source>
        <dbReference type="EMBL" id="CAJ1965299.1"/>
    </source>
</evidence>
<feature type="transmembrane region" description="Helical" evidence="5">
    <location>
        <begin position="179"/>
        <end position="197"/>
    </location>
</feature>
<dbReference type="InterPro" id="IPR050129">
    <property type="entry name" value="Zn_alcohol_dh"/>
</dbReference>
<keyword evidence="1 4" id="KW-0479">Metal-binding</keyword>
<comment type="caution">
    <text evidence="7">The sequence shown here is derived from an EMBL/GenBank/DDBJ whole genome shotgun (WGS) entry which is preliminary data.</text>
</comment>
<evidence type="ECO:0000256" key="1">
    <source>
        <dbReference type="ARBA" id="ARBA00022723"/>
    </source>
</evidence>
<keyword evidence="3" id="KW-0560">Oxidoreductase</keyword>
<keyword evidence="5" id="KW-0812">Transmembrane</keyword>
<comment type="cofactor">
    <cofactor evidence="4">
        <name>Zn(2+)</name>
        <dbReference type="ChEBI" id="CHEBI:29105"/>
    </cofactor>
</comment>
<dbReference type="InterPro" id="IPR013149">
    <property type="entry name" value="ADH-like_C"/>
</dbReference>
<reference evidence="7" key="1">
    <citation type="submission" date="2023-08" db="EMBL/GenBank/DDBJ databases">
        <authorList>
            <person name="Audoor S."/>
            <person name="Bilcke G."/>
        </authorList>
    </citation>
    <scope>NUCLEOTIDE SEQUENCE</scope>
</reference>
<protein>
    <recommendedName>
        <fullName evidence="6">Enoyl reductase (ER) domain-containing protein</fullName>
    </recommendedName>
</protein>
<comment type="similarity">
    <text evidence="4">Belongs to the zinc-containing alcohol dehydrogenase family.</text>
</comment>
<keyword evidence="8" id="KW-1185">Reference proteome</keyword>
<evidence type="ECO:0000256" key="3">
    <source>
        <dbReference type="ARBA" id="ARBA00023002"/>
    </source>
</evidence>
<evidence type="ECO:0000256" key="2">
    <source>
        <dbReference type="ARBA" id="ARBA00022833"/>
    </source>
</evidence>